<evidence type="ECO:0000256" key="4">
    <source>
        <dbReference type="HAMAP-Rule" id="MF_00368"/>
    </source>
</evidence>
<dbReference type="AlphaFoldDB" id="K2JPY1"/>
<dbReference type="GO" id="GO:0003735">
    <property type="term" value="F:structural constituent of ribosome"/>
    <property type="evidence" value="ECO:0007669"/>
    <property type="project" value="InterPro"/>
</dbReference>
<dbReference type="FunFam" id="3.30.1390.10:FF:000001">
    <property type="entry name" value="50S ribosomal protein L7/L12"/>
    <property type="match status" value="1"/>
</dbReference>
<dbReference type="GO" id="GO:0003729">
    <property type="term" value="F:mRNA binding"/>
    <property type="evidence" value="ECO:0007669"/>
    <property type="project" value="TreeGrafter"/>
</dbReference>
<evidence type="ECO:0000259" key="6">
    <source>
        <dbReference type="Pfam" id="PF16320"/>
    </source>
</evidence>
<evidence type="ECO:0000256" key="3">
    <source>
        <dbReference type="ARBA" id="ARBA00023274"/>
    </source>
</evidence>
<evidence type="ECO:0000256" key="2">
    <source>
        <dbReference type="ARBA" id="ARBA00022980"/>
    </source>
</evidence>
<dbReference type="Pfam" id="PF00542">
    <property type="entry name" value="Ribosomal_L12"/>
    <property type="match status" value="1"/>
</dbReference>
<dbReference type="Gene3D" id="1.20.5.710">
    <property type="entry name" value="Single helix bin"/>
    <property type="match status" value="1"/>
</dbReference>
<dbReference type="PANTHER" id="PTHR45987:SF4">
    <property type="entry name" value="LARGE RIBOSOMAL SUBUNIT PROTEIN BL12M"/>
    <property type="match status" value="1"/>
</dbReference>
<evidence type="ECO:0000313" key="7">
    <source>
        <dbReference type="EMBL" id="EKE67300.1"/>
    </source>
</evidence>
<accession>K2JPY1</accession>
<dbReference type="CDD" id="cd00387">
    <property type="entry name" value="Ribosomal_L7_L12"/>
    <property type="match status" value="1"/>
</dbReference>
<dbReference type="Gene3D" id="3.30.1390.10">
    <property type="match status" value="1"/>
</dbReference>
<dbReference type="NCBIfam" id="TIGR00855">
    <property type="entry name" value="L12"/>
    <property type="match status" value="1"/>
</dbReference>
<protein>
    <recommendedName>
        <fullName evidence="4">Large ribosomal subunit protein bL12</fullName>
    </recommendedName>
</protein>
<dbReference type="EMBL" id="AMRK01000023">
    <property type="protein sequence ID" value="EKE67300.1"/>
    <property type="molecule type" value="Genomic_DNA"/>
</dbReference>
<dbReference type="InterPro" id="IPR013823">
    <property type="entry name" value="Ribosomal_bL12_C"/>
</dbReference>
<comment type="subunit">
    <text evidence="4">Homodimer. Part of the ribosomal stalk of the 50S ribosomal subunit. Forms a multimeric L10(L12)X complex, where L10 forms an elongated spine to which 2 to 4 L12 dimers bind in a sequential fashion. Binds GTP-bound translation factors.</text>
</comment>
<dbReference type="GO" id="GO:0022625">
    <property type="term" value="C:cytosolic large ribosomal subunit"/>
    <property type="evidence" value="ECO:0007669"/>
    <property type="project" value="TreeGrafter"/>
</dbReference>
<comment type="similarity">
    <text evidence="1 4">Belongs to the bacterial ribosomal protein bL12 family.</text>
</comment>
<feature type="domain" description="Large ribosomal subunit protein bL12 oligomerization" evidence="6">
    <location>
        <begin position="5"/>
        <end position="51"/>
    </location>
</feature>
<comment type="caution">
    <text evidence="7">The sequence shown here is derived from an EMBL/GenBank/DDBJ whole genome shotgun (WGS) entry which is preliminary data.</text>
</comment>
<dbReference type="InterPro" id="IPR036235">
    <property type="entry name" value="Ribosomal_bL12_oligo_N_sf"/>
</dbReference>
<evidence type="ECO:0000256" key="1">
    <source>
        <dbReference type="ARBA" id="ARBA00007197"/>
    </source>
</evidence>
<sequence length="124" mass="12661">MADLKKLAEEIVGLTLLEAQELKTILKDEYGIEPAAGGAVMMAGPADAGGAAAEEQTEFDVVLKDAGASKINVIKEVRGITGLGLKEAKDLVEAGGKIKEGVAKAEADEIKAKLEAAGATVELA</sequence>
<comment type="function">
    <text evidence="4">Forms part of the ribosomal stalk which helps the ribosome interact with GTP-bound translation factors. Is thus essential for accurate translation.</text>
</comment>
<dbReference type="STRING" id="1208323.B30_20853"/>
<dbReference type="HAMAP" id="MF_00368">
    <property type="entry name" value="Ribosomal_bL12"/>
    <property type="match status" value="1"/>
</dbReference>
<keyword evidence="2 4" id="KW-0689">Ribosomal protein</keyword>
<dbReference type="Pfam" id="PF16320">
    <property type="entry name" value="Ribosomal_L12_N"/>
    <property type="match status" value="1"/>
</dbReference>
<dbReference type="SUPFAM" id="SSF48300">
    <property type="entry name" value="Ribosomal protein L7/12, oligomerisation (N-terminal) domain"/>
    <property type="match status" value="1"/>
</dbReference>
<keyword evidence="8" id="KW-1185">Reference proteome</keyword>
<dbReference type="OrthoDB" id="9811748at2"/>
<dbReference type="Proteomes" id="UP000006762">
    <property type="component" value="Unassembled WGS sequence"/>
</dbReference>
<organism evidence="7 8">
    <name type="scientific">Celeribacter baekdonensis B30</name>
    <dbReference type="NCBI Taxonomy" id="1208323"/>
    <lineage>
        <taxon>Bacteria</taxon>
        <taxon>Pseudomonadati</taxon>
        <taxon>Pseudomonadota</taxon>
        <taxon>Alphaproteobacteria</taxon>
        <taxon>Rhodobacterales</taxon>
        <taxon>Roseobacteraceae</taxon>
        <taxon>Celeribacter</taxon>
    </lineage>
</organism>
<feature type="domain" description="Large ribosomal subunit protein bL12 C-terminal" evidence="5">
    <location>
        <begin position="59"/>
        <end position="123"/>
    </location>
</feature>
<proteinExistence type="inferred from homology"/>
<dbReference type="InterPro" id="IPR000206">
    <property type="entry name" value="Ribosomal_bL12"/>
</dbReference>
<evidence type="ECO:0000313" key="8">
    <source>
        <dbReference type="Proteomes" id="UP000006762"/>
    </source>
</evidence>
<dbReference type="InterPro" id="IPR008932">
    <property type="entry name" value="Ribosomal_bL12_oligo"/>
</dbReference>
<dbReference type="PATRIC" id="fig|1208323.3.peg.4285"/>
<dbReference type="RefSeq" id="WP_009574247.1">
    <property type="nucleotide sequence ID" value="NZ_AMRK01000023.1"/>
</dbReference>
<gene>
    <name evidence="4 7" type="primary">rplL</name>
    <name evidence="7" type="ORF">B30_20853</name>
</gene>
<evidence type="ECO:0000259" key="5">
    <source>
        <dbReference type="Pfam" id="PF00542"/>
    </source>
</evidence>
<dbReference type="PANTHER" id="PTHR45987">
    <property type="entry name" value="39S RIBOSOMAL PROTEIN L12"/>
    <property type="match status" value="1"/>
</dbReference>
<dbReference type="GO" id="GO:0006412">
    <property type="term" value="P:translation"/>
    <property type="evidence" value="ECO:0007669"/>
    <property type="project" value="UniProtKB-UniRule"/>
</dbReference>
<dbReference type="InterPro" id="IPR014719">
    <property type="entry name" value="Ribosomal_bL12_C/ClpS-like"/>
</dbReference>
<dbReference type="eggNOG" id="COG0222">
    <property type="taxonomic scope" value="Bacteria"/>
</dbReference>
<dbReference type="SUPFAM" id="SSF54736">
    <property type="entry name" value="ClpS-like"/>
    <property type="match status" value="1"/>
</dbReference>
<keyword evidence="3 4" id="KW-0687">Ribonucleoprotein</keyword>
<reference evidence="7 8" key="1">
    <citation type="submission" date="2012-09" db="EMBL/GenBank/DDBJ databases">
        <title>Celeribacter baekdonensis B30 Genome Sequencing.</title>
        <authorList>
            <person name="Wang W."/>
        </authorList>
    </citation>
    <scope>NUCLEOTIDE SEQUENCE [LARGE SCALE GENOMIC DNA]</scope>
    <source>
        <strain evidence="7 8">B30</strain>
    </source>
</reference>
<name>K2JPY1_9RHOB</name>